<gene>
    <name evidence="1" type="ordered locus">Sinac_2938</name>
</gene>
<dbReference type="AlphaFoldDB" id="L0DCX7"/>
<protein>
    <submittedName>
        <fullName evidence="1">Uncharacterized protein</fullName>
    </submittedName>
</protein>
<accession>L0DCX7</accession>
<dbReference type="RefSeq" id="WP_015246373.1">
    <property type="nucleotide sequence ID" value="NC_019892.1"/>
</dbReference>
<dbReference type="OrthoDB" id="8447840at2"/>
<dbReference type="HOGENOM" id="CLU_1814538_0_0_0"/>
<dbReference type="EMBL" id="CP003364">
    <property type="protein sequence ID" value="AGA27224.1"/>
    <property type="molecule type" value="Genomic_DNA"/>
</dbReference>
<keyword evidence="2" id="KW-1185">Reference proteome</keyword>
<evidence type="ECO:0000313" key="2">
    <source>
        <dbReference type="Proteomes" id="UP000010798"/>
    </source>
</evidence>
<dbReference type="Proteomes" id="UP000010798">
    <property type="component" value="Chromosome"/>
</dbReference>
<dbReference type="KEGG" id="saci:Sinac_2938"/>
<organism evidence="1 2">
    <name type="scientific">Singulisphaera acidiphila (strain ATCC BAA-1392 / DSM 18658 / VKM B-2454 / MOB10)</name>
    <dbReference type="NCBI Taxonomy" id="886293"/>
    <lineage>
        <taxon>Bacteria</taxon>
        <taxon>Pseudomonadati</taxon>
        <taxon>Planctomycetota</taxon>
        <taxon>Planctomycetia</taxon>
        <taxon>Isosphaerales</taxon>
        <taxon>Isosphaeraceae</taxon>
        <taxon>Singulisphaera</taxon>
    </lineage>
</organism>
<reference evidence="1 2" key="1">
    <citation type="submission" date="2012-02" db="EMBL/GenBank/DDBJ databases">
        <title>Complete sequence of chromosome of Singulisphaera acidiphila DSM 18658.</title>
        <authorList>
            <consortium name="US DOE Joint Genome Institute (JGI-PGF)"/>
            <person name="Lucas S."/>
            <person name="Copeland A."/>
            <person name="Lapidus A."/>
            <person name="Glavina del Rio T."/>
            <person name="Dalin E."/>
            <person name="Tice H."/>
            <person name="Bruce D."/>
            <person name="Goodwin L."/>
            <person name="Pitluck S."/>
            <person name="Peters L."/>
            <person name="Ovchinnikova G."/>
            <person name="Chertkov O."/>
            <person name="Kyrpides N."/>
            <person name="Mavromatis K."/>
            <person name="Ivanova N."/>
            <person name="Brettin T."/>
            <person name="Detter J.C."/>
            <person name="Han C."/>
            <person name="Larimer F."/>
            <person name="Land M."/>
            <person name="Hauser L."/>
            <person name="Markowitz V."/>
            <person name="Cheng J.-F."/>
            <person name="Hugenholtz P."/>
            <person name="Woyke T."/>
            <person name="Wu D."/>
            <person name="Tindall B."/>
            <person name="Pomrenke H."/>
            <person name="Brambilla E."/>
            <person name="Klenk H.-P."/>
            <person name="Eisen J.A."/>
        </authorList>
    </citation>
    <scope>NUCLEOTIDE SEQUENCE [LARGE SCALE GENOMIC DNA]</scope>
    <source>
        <strain evidence="2">ATCC BAA-1392 / DSM 18658 / VKM B-2454 / MOB10</strain>
    </source>
</reference>
<evidence type="ECO:0000313" key="1">
    <source>
        <dbReference type="EMBL" id="AGA27224.1"/>
    </source>
</evidence>
<sequence length="142" mass="15282">MAFPDVRGFSAVQPGPYEVQMGGCIAALLRLFAGHVPDPESNTRVLELASDPTRWSAGHAVFDEVRRRLLAAMKAEDRPRELQHHFEESCCQAIYNATDPPDPFDPGSAFFVAGQAIGLARVAGVPVERVIAILAPGVEGSK</sequence>
<name>L0DCX7_SINAD</name>
<dbReference type="eggNOG" id="ENOG5033EWQ">
    <property type="taxonomic scope" value="Bacteria"/>
</dbReference>
<proteinExistence type="predicted"/>